<dbReference type="InterPro" id="IPR040493">
    <property type="entry name" value="DUF5518"/>
</dbReference>
<evidence type="ECO:0000256" key="1">
    <source>
        <dbReference type="SAM" id="Phobius"/>
    </source>
</evidence>
<organism evidence="2 3">
    <name type="scientific">Halogeometricum borinquense</name>
    <dbReference type="NCBI Taxonomy" id="60847"/>
    <lineage>
        <taxon>Archaea</taxon>
        <taxon>Methanobacteriati</taxon>
        <taxon>Methanobacteriota</taxon>
        <taxon>Stenosarchaea group</taxon>
        <taxon>Halobacteria</taxon>
        <taxon>Halobacteriales</taxon>
        <taxon>Haloferacaceae</taxon>
        <taxon>Halogeometricum</taxon>
    </lineage>
</organism>
<keyword evidence="1" id="KW-1133">Transmembrane helix</keyword>
<evidence type="ECO:0000313" key="2">
    <source>
        <dbReference type="EMBL" id="RYJ15246.1"/>
    </source>
</evidence>
<sequence>MRTDSLRNAVSERWIYALLGALVSVPLTTLGYWQTGSELSLSPVLLGGLIAGYFSKRNTGDRSGVGVRTGLLGVVPVLWMVADILAATSALTGPVWFRVAGVALVIGLSLTLVTVTAGLGAAASAIGARVGGWLAGSGGRNHPPAAGN</sequence>
<evidence type="ECO:0008006" key="4">
    <source>
        <dbReference type="Google" id="ProtNLM"/>
    </source>
</evidence>
<feature type="transmembrane region" description="Helical" evidence="1">
    <location>
        <begin position="14"/>
        <end position="33"/>
    </location>
</feature>
<comment type="caution">
    <text evidence="2">The sequence shown here is derived from an EMBL/GenBank/DDBJ whole genome shotgun (WGS) entry which is preliminary data.</text>
</comment>
<dbReference type="Pfam" id="PF17647">
    <property type="entry name" value="DUF5518"/>
    <property type="match status" value="1"/>
</dbReference>
<dbReference type="Proteomes" id="UP000294028">
    <property type="component" value="Unassembled WGS sequence"/>
</dbReference>
<reference evidence="2 3" key="1">
    <citation type="submission" date="2018-12" db="EMBL/GenBank/DDBJ databases">
        <title>Genome analysis provides insights into bioremediation potentialities of Halogeometricum borinquense strain N11.</title>
        <authorList>
            <person name="Najjari A."/>
            <person name="Youssef N."/>
            <person name="Fhoula I."/>
            <person name="Ben Dhia O."/>
            <person name="Mahjoubi M."/>
            <person name="Ouzari H.I."/>
            <person name="Cherif A."/>
        </authorList>
    </citation>
    <scope>NUCLEOTIDE SEQUENCE [LARGE SCALE GENOMIC DNA]</scope>
    <source>
        <strain evidence="2 3">N11</strain>
    </source>
</reference>
<name>A0A482TFS2_9EURY</name>
<dbReference type="AlphaFoldDB" id="A0A482TFS2"/>
<gene>
    <name evidence="2" type="ORF">ELS19_15700</name>
</gene>
<feature type="transmembrane region" description="Helical" evidence="1">
    <location>
        <begin position="67"/>
        <end position="89"/>
    </location>
</feature>
<evidence type="ECO:0000313" key="3">
    <source>
        <dbReference type="Proteomes" id="UP000294028"/>
    </source>
</evidence>
<protein>
    <recommendedName>
        <fullName evidence="4">DUF5518 domain-containing protein</fullName>
    </recommendedName>
</protein>
<proteinExistence type="predicted"/>
<keyword evidence="1" id="KW-0812">Transmembrane</keyword>
<feature type="transmembrane region" description="Helical" evidence="1">
    <location>
        <begin position="95"/>
        <end position="119"/>
    </location>
</feature>
<accession>A0A482TFS2</accession>
<dbReference type="EMBL" id="RZHH01000002">
    <property type="protein sequence ID" value="RYJ15246.1"/>
    <property type="molecule type" value="Genomic_DNA"/>
</dbReference>
<dbReference type="RefSeq" id="WP_129785571.1">
    <property type="nucleotide sequence ID" value="NZ_RZHH01000002.1"/>
</dbReference>
<keyword evidence="1" id="KW-0472">Membrane</keyword>